<dbReference type="Proteomes" id="UP001303236">
    <property type="component" value="Chromosome"/>
</dbReference>
<reference evidence="2 3" key="1">
    <citation type="submission" date="2023-09" db="EMBL/GenBank/DDBJ databases">
        <title>Genome completion map analysis of the actinomycetes C11-1.</title>
        <authorList>
            <person name="Qin P."/>
            <person name="Guan P."/>
        </authorList>
    </citation>
    <scope>NUCLEOTIDE SEQUENCE [LARGE SCALE GENOMIC DNA]</scope>
    <source>
        <strain evidence="2 3">C11-1</strain>
    </source>
</reference>
<proteinExistence type="predicted"/>
<dbReference type="InterPro" id="IPR016181">
    <property type="entry name" value="Acyl_CoA_acyltransferase"/>
</dbReference>
<dbReference type="GO" id="GO:0016746">
    <property type="term" value="F:acyltransferase activity"/>
    <property type="evidence" value="ECO:0007669"/>
    <property type="project" value="UniProtKB-KW"/>
</dbReference>
<dbReference type="InterPro" id="IPR052523">
    <property type="entry name" value="Trichothecene_AcTrans"/>
</dbReference>
<evidence type="ECO:0000313" key="2">
    <source>
        <dbReference type="EMBL" id="WNF25868.1"/>
    </source>
</evidence>
<keyword evidence="2" id="KW-0012">Acyltransferase</keyword>
<dbReference type="EMBL" id="CP134500">
    <property type="protein sequence ID" value="WNF25868.1"/>
    <property type="molecule type" value="Genomic_DNA"/>
</dbReference>
<evidence type="ECO:0000313" key="3">
    <source>
        <dbReference type="Proteomes" id="UP001303236"/>
    </source>
</evidence>
<keyword evidence="2" id="KW-0808">Transferase</keyword>
<gene>
    <name evidence="2" type="ORF">RI138_03110</name>
</gene>
<accession>A0ABY9VQJ2</accession>
<dbReference type="Pfam" id="PF13508">
    <property type="entry name" value="Acetyltransf_7"/>
    <property type="match status" value="1"/>
</dbReference>
<dbReference type="EC" id="2.3.1.-" evidence="2"/>
<dbReference type="InterPro" id="IPR000182">
    <property type="entry name" value="GNAT_dom"/>
</dbReference>
<organism evidence="2 3">
    <name type="scientific">Streptomyces durocortorensis</name>
    <dbReference type="NCBI Taxonomy" id="2811104"/>
    <lineage>
        <taxon>Bacteria</taxon>
        <taxon>Bacillati</taxon>
        <taxon>Actinomycetota</taxon>
        <taxon>Actinomycetes</taxon>
        <taxon>Kitasatosporales</taxon>
        <taxon>Streptomycetaceae</taxon>
        <taxon>Streptomyces</taxon>
    </lineage>
</organism>
<dbReference type="SUPFAM" id="SSF55729">
    <property type="entry name" value="Acyl-CoA N-acyltransferases (Nat)"/>
    <property type="match status" value="1"/>
</dbReference>
<feature type="domain" description="N-acetyltransferase" evidence="1">
    <location>
        <begin position="64"/>
        <end position="203"/>
    </location>
</feature>
<evidence type="ECO:0000259" key="1">
    <source>
        <dbReference type="PROSITE" id="PS51186"/>
    </source>
</evidence>
<protein>
    <submittedName>
        <fullName evidence="2">GNAT family N-acetyltransferase</fullName>
        <ecNumber evidence="2">2.3.1.-</ecNumber>
    </submittedName>
</protein>
<dbReference type="Gene3D" id="3.40.630.30">
    <property type="match status" value="1"/>
</dbReference>
<dbReference type="PANTHER" id="PTHR42791:SF1">
    <property type="entry name" value="N-ACETYLTRANSFERASE DOMAIN-CONTAINING PROTEIN"/>
    <property type="match status" value="1"/>
</dbReference>
<dbReference type="CDD" id="cd04301">
    <property type="entry name" value="NAT_SF"/>
    <property type="match status" value="1"/>
</dbReference>
<sequence length="205" mass="23137">MSLMNSLRPGIRPRKAMPDETRTVAEALAAGFFDDPVIGWAWTEPERRRRILPDFFELWVAGCMRYDEVYTTDDLAGAALWMPPHVQQAFDDNAEAFAGDVERVAQEFAPAVMELLTLLDDNHPRESHYYLPIMAARPEHQGHGIGSALLTTLLEQCDREALPAYLEATSALNQSLYARHGFRTVRELPLPDGSALRAMWREPEA</sequence>
<dbReference type="PROSITE" id="PS51186">
    <property type="entry name" value="GNAT"/>
    <property type="match status" value="1"/>
</dbReference>
<dbReference type="PANTHER" id="PTHR42791">
    <property type="entry name" value="GNAT FAMILY ACETYLTRANSFERASE"/>
    <property type="match status" value="1"/>
</dbReference>
<name>A0ABY9VQJ2_9ACTN</name>
<keyword evidence="3" id="KW-1185">Reference proteome</keyword>